<dbReference type="EMBL" id="JAODUP010000941">
    <property type="protein sequence ID" value="KAK2142547.1"/>
    <property type="molecule type" value="Genomic_DNA"/>
</dbReference>
<keyword evidence="10" id="KW-0805">Transcription regulation</keyword>
<evidence type="ECO:0000256" key="13">
    <source>
        <dbReference type="PROSITE-ProRule" id="PRU00146"/>
    </source>
</evidence>
<dbReference type="SMART" id="SM00249">
    <property type="entry name" value="PHD"/>
    <property type="match status" value="1"/>
</dbReference>
<dbReference type="InterPro" id="IPR019787">
    <property type="entry name" value="Znf_PHD-finger"/>
</dbReference>
<feature type="region of interest" description="Disordered" evidence="14">
    <location>
        <begin position="424"/>
        <end position="504"/>
    </location>
</feature>
<dbReference type="PROSITE" id="PS50016">
    <property type="entry name" value="ZF_PHD_2"/>
    <property type="match status" value="1"/>
</dbReference>
<evidence type="ECO:0000256" key="6">
    <source>
        <dbReference type="ARBA" id="ARBA00022853"/>
    </source>
</evidence>
<feature type="region of interest" description="Disordered" evidence="14">
    <location>
        <begin position="557"/>
        <end position="660"/>
    </location>
</feature>
<feature type="compositionally biased region" description="Basic residues" evidence="14">
    <location>
        <begin position="846"/>
        <end position="855"/>
    </location>
</feature>
<dbReference type="Gene3D" id="2.60.120.650">
    <property type="entry name" value="Cupin"/>
    <property type="match status" value="1"/>
</dbReference>
<reference evidence="17" key="1">
    <citation type="journal article" date="2023" name="Mol. Biol. Evol.">
        <title>Third-Generation Sequencing Reveals the Adaptive Role of the Epigenome in Three Deep-Sea Polychaetes.</title>
        <authorList>
            <person name="Perez M."/>
            <person name="Aroh O."/>
            <person name="Sun Y."/>
            <person name="Lan Y."/>
            <person name="Juniper S.K."/>
            <person name="Young C.R."/>
            <person name="Angers B."/>
            <person name="Qian P.Y."/>
        </authorList>
    </citation>
    <scope>NUCLEOTIDE SEQUENCE</scope>
    <source>
        <strain evidence="17">P08H-3</strain>
    </source>
</reference>
<keyword evidence="8" id="KW-0560">Oxidoreductase</keyword>
<evidence type="ECO:0000256" key="11">
    <source>
        <dbReference type="ARBA" id="ARBA00023163"/>
    </source>
</evidence>
<dbReference type="Proteomes" id="UP001208570">
    <property type="component" value="Unassembled WGS sequence"/>
</dbReference>
<feature type="domain" description="PHD-type" evidence="15">
    <location>
        <begin position="6"/>
        <end position="57"/>
    </location>
</feature>
<name>A0AAD9IXR7_9ANNE</name>
<dbReference type="Pfam" id="PF17811">
    <property type="entry name" value="JHD"/>
    <property type="match status" value="1"/>
</dbReference>
<sequence length="917" mass="103520">MASEETVYCLCRRAYEEDQFMIECEVCKDWFHGSCVGIKEHQAADIEIYHCPNCQITHGPLVLKRRRNWHRRDYSENDENIIKAVQTGTVVFIRELKHRTFPGADEVPVKRLRGYELTKEYLEENGFDVPILVEKKDGLDLKVPPPSFSIQDVENHVGSMREIAVIDVAMQEDYKMLMREWTEYYNSPNRTKIYNVISLEFTHTKLAELVDPPRVVKELSWVSQYWPEDQPPEDVMFQRPEVQRYCLMGVKDSFTDFHGEKVFYLIRPTPANLTLYETWLASSNQSEMFFGDQVDACYKCIVKQGQTLFIPTGWIHAVLTPIDSLVFGGNFLHSLNVELQIKIYEIEKTVETESKYLFPNYETVHWYAAKHILDIIKDHKEEGSRLPEFLINGARHLATALKTWTHKKDLNSRYIDKLKEKKKIGRKTRSADGEEIHKLVKSEEVSSEGLSATSPKKSGKKSKPSKGLTVMDEDLTSQKCHHSVKGSSPPLSPPFSPKSLKPSASLENTFGIGLAKFMKNKEEEKQKVKELAETPGGQLSMRMPKFGAYQDASIYDFNDDPDDVTLTKLEHRRTSNPIGSPNKVTAVSSHTKDEKKTDDDSDTQQDKSHLALKLKVSGGKIIGGEPLDDSTKANKPSLEPDKSDTSEDEDNLVVDETLKKTPKNKIFGLPGIELGKGPHGLKLKLGGKLSQDINSPDSPSKNEDNYIERLNMPTIRGGLNGSISDILEASGYGTETDFKTDDDINRASPTMRDAIQGMLSMSRIGMRSTLVTSEKAKLASQKRHSKRMEASDKMPTCFKDDEFAKLNPNCPKPERPHREGVGKEAVHSGLAAAAAKYAHLPPPKRQYVRRKHKEKKSPVDTEPSTSSTSDHDLEMSLGGVKRPSSQTSPVKAKKPKKGMATAKQRLGKILKIHKMRM</sequence>
<dbReference type="Pfam" id="PF00628">
    <property type="entry name" value="PHD"/>
    <property type="match status" value="1"/>
</dbReference>
<gene>
    <name evidence="17" type="ORF">LSH36_940g01014</name>
</gene>
<evidence type="ECO:0000256" key="4">
    <source>
        <dbReference type="ARBA" id="ARBA00022771"/>
    </source>
</evidence>
<dbReference type="PROSITE" id="PS01359">
    <property type="entry name" value="ZF_PHD_1"/>
    <property type="match status" value="1"/>
</dbReference>
<evidence type="ECO:0000259" key="16">
    <source>
        <dbReference type="PROSITE" id="PS51184"/>
    </source>
</evidence>
<dbReference type="Gene3D" id="1.20.58.1360">
    <property type="match status" value="1"/>
</dbReference>
<dbReference type="InterPro" id="IPR003347">
    <property type="entry name" value="JmjC_dom"/>
</dbReference>
<evidence type="ECO:0000256" key="1">
    <source>
        <dbReference type="ARBA" id="ARBA00004123"/>
    </source>
</evidence>
<dbReference type="PANTHER" id="PTHR23123">
    <property type="entry name" value="PHD/F-BOX CONTAINING PROTEIN"/>
    <property type="match status" value="1"/>
</dbReference>
<feature type="region of interest" description="Disordered" evidence="14">
    <location>
        <begin position="803"/>
        <end position="905"/>
    </location>
</feature>
<proteinExistence type="inferred from homology"/>
<keyword evidence="12" id="KW-0539">Nucleus</keyword>
<dbReference type="InterPro" id="IPR011011">
    <property type="entry name" value="Znf_FYVE_PHD"/>
</dbReference>
<comment type="caution">
    <text evidence="17">The sequence shown here is derived from an EMBL/GenBank/DDBJ whole genome shotgun (WGS) entry which is preliminary data.</text>
</comment>
<keyword evidence="9" id="KW-0408">Iron</keyword>
<evidence type="ECO:0000256" key="7">
    <source>
        <dbReference type="ARBA" id="ARBA00022964"/>
    </source>
</evidence>
<comment type="similarity">
    <text evidence="2">Belongs to the JHDM1 histone demethylase family. JHDM1D subfamily.</text>
</comment>
<evidence type="ECO:0000313" key="18">
    <source>
        <dbReference type="Proteomes" id="UP001208570"/>
    </source>
</evidence>
<organism evidence="17 18">
    <name type="scientific">Paralvinella palmiformis</name>
    <dbReference type="NCBI Taxonomy" id="53620"/>
    <lineage>
        <taxon>Eukaryota</taxon>
        <taxon>Metazoa</taxon>
        <taxon>Spiralia</taxon>
        <taxon>Lophotrochozoa</taxon>
        <taxon>Annelida</taxon>
        <taxon>Polychaeta</taxon>
        <taxon>Sedentaria</taxon>
        <taxon>Canalipalpata</taxon>
        <taxon>Terebellida</taxon>
        <taxon>Terebelliformia</taxon>
        <taxon>Alvinellidae</taxon>
        <taxon>Paralvinella</taxon>
    </lineage>
</organism>
<dbReference type="GO" id="GO:0008270">
    <property type="term" value="F:zinc ion binding"/>
    <property type="evidence" value="ECO:0007669"/>
    <property type="project" value="UniProtKB-KW"/>
</dbReference>
<dbReference type="InterPro" id="IPR050690">
    <property type="entry name" value="JHDM1_Histone_Demethylase"/>
</dbReference>
<keyword evidence="5" id="KW-0862">Zinc</keyword>
<dbReference type="SMART" id="SM00558">
    <property type="entry name" value="JmjC"/>
    <property type="match status" value="1"/>
</dbReference>
<evidence type="ECO:0000313" key="17">
    <source>
        <dbReference type="EMBL" id="KAK2142547.1"/>
    </source>
</evidence>
<evidence type="ECO:0000256" key="12">
    <source>
        <dbReference type="ARBA" id="ARBA00023242"/>
    </source>
</evidence>
<evidence type="ECO:0000256" key="9">
    <source>
        <dbReference type="ARBA" id="ARBA00023004"/>
    </source>
</evidence>
<comment type="subcellular location">
    <subcellularLocation>
        <location evidence="1">Nucleus</location>
    </subcellularLocation>
</comment>
<evidence type="ECO:0000256" key="10">
    <source>
        <dbReference type="ARBA" id="ARBA00023015"/>
    </source>
</evidence>
<feature type="compositionally biased region" description="Basic and acidic residues" evidence="14">
    <location>
        <begin position="523"/>
        <end position="532"/>
    </location>
</feature>
<dbReference type="PROSITE" id="PS51184">
    <property type="entry name" value="JMJC"/>
    <property type="match status" value="1"/>
</dbReference>
<evidence type="ECO:0000256" key="8">
    <source>
        <dbReference type="ARBA" id="ARBA00023002"/>
    </source>
</evidence>
<dbReference type="GO" id="GO:0006325">
    <property type="term" value="P:chromatin organization"/>
    <property type="evidence" value="ECO:0007669"/>
    <property type="project" value="UniProtKB-KW"/>
</dbReference>
<keyword evidence="4 13" id="KW-0863">Zinc-finger</keyword>
<dbReference type="CDD" id="cd15554">
    <property type="entry name" value="PHD_PHF2_like"/>
    <property type="match status" value="1"/>
</dbReference>
<dbReference type="InterPro" id="IPR019786">
    <property type="entry name" value="Zinc_finger_PHD-type_CS"/>
</dbReference>
<evidence type="ECO:0000256" key="2">
    <source>
        <dbReference type="ARBA" id="ARBA00006942"/>
    </source>
</evidence>
<dbReference type="GO" id="GO:0005634">
    <property type="term" value="C:nucleus"/>
    <property type="evidence" value="ECO:0007669"/>
    <property type="project" value="UniProtKB-SubCell"/>
</dbReference>
<dbReference type="FunFam" id="3.30.40.10:FF:000193">
    <property type="entry name" value="lysine-specific demethylase PHF2 isoform X1"/>
    <property type="match status" value="1"/>
</dbReference>
<keyword evidence="6" id="KW-0156">Chromatin regulator</keyword>
<dbReference type="SUPFAM" id="SSF57903">
    <property type="entry name" value="FYVE/PHD zinc finger"/>
    <property type="match status" value="1"/>
</dbReference>
<evidence type="ECO:0000259" key="15">
    <source>
        <dbReference type="PROSITE" id="PS50016"/>
    </source>
</evidence>
<evidence type="ECO:0000256" key="3">
    <source>
        <dbReference type="ARBA" id="ARBA00022723"/>
    </source>
</evidence>
<keyword evidence="7" id="KW-0223">Dioxygenase</keyword>
<keyword evidence="11" id="KW-0804">Transcription</keyword>
<protein>
    <submittedName>
        <fullName evidence="17">Uncharacterized protein</fullName>
    </submittedName>
</protein>
<evidence type="ECO:0000256" key="5">
    <source>
        <dbReference type="ARBA" id="ARBA00022833"/>
    </source>
</evidence>
<accession>A0AAD9IXR7</accession>
<feature type="compositionally biased region" description="Basic and acidic residues" evidence="14">
    <location>
        <begin position="812"/>
        <end position="826"/>
    </location>
</feature>
<dbReference type="SUPFAM" id="SSF51197">
    <property type="entry name" value="Clavaminate synthase-like"/>
    <property type="match status" value="1"/>
</dbReference>
<feature type="compositionally biased region" description="Polar residues" evidence="14">
    <location>
        <begin position="575"/>
        <end position="587"/>
    </location>
</feature>
<feature type="compositionally biased region" description="Basic and acidic residues" evidence="14">
    <location>
        <begin position="429"/>
        <end position="444"/>
    </location>
</feature>
<feature type="compositionally biased region" description="Basic and acidic residues" evidence="14">
    <location>
        <begin position="590"/>
        <end position="609"/>
    </location>
</feature>
<evidence type="ECO:0000256" key="14">
    <source>
        <dbReference type="SAM" id="MobiDB-lite"/>
    </source>
</evidence>
<dbReference type="GO" id="GO:0051213">
    <property type="term" value="F:dioxygenase activity"/>
    <property type="evidence" value="ECO:0007669"/>
    <property type="project" value="UniProtKB-KW"/>
</dbReference>
<dbReference type="AlphaFoldDB" id="A0AAD9IXR7"/>
<feature type="domain" description="JmjC" evidence="16">
    <location>
        <begin position="201"/>
        <end position="348"/>
    </location>
</feature>
<dbReference type="InterPro" id="IPR001965">
    <property type="entry name" value="Znf_PHD"/>
</dbReference>
<feature type="region of interest" description="Disordered" evidence="14">
    <location>
        <begin position="523"/>
        <end position="542"/>
    </location>
</feature>
<keyword evidence="3" id="KW-0479">Metal-binding</keyword>
<dbReference type="InterPro" id="IPR041070">
    <property type="entry name" value="JHD"/>
</dbReference>
<keyword evidence="18" id="KW-1185">Reference proteome</keyword>